<organism evidence="2 3">
    <name type="scientific">Trichoderma parareesei</name>
    <name type="common">Filamentous fungus</name>
    <dbReference type="NCBI Taxonomy" id="858221"/>
    <lineage>
        <taxon>Eukaryota</taxon>
        <taxon>Fungi</taxon>
        <taxon>Dikarya</taxon>
        <taxon>Ascomycota</taxon>
        <taxon>Pezizomycotina</taxon>
        <taxon>Sordariomycetes</taxon>
        <taxon>Hypocreomycetidae</taxon>
        <taxon>Hypocreales</taxon>
        <taxon>Hypocreaceae</taxon>
        <taxon>Trichoderma</taxon>
    </lineage>
</organism>
<sequence length="293" mass="32325">MVSHYLLRKFAAESVRDAQRRERLRHQALAQAASESLPSDVASSSSGAKPTSVGKEKKKSSGDGHVREASSARGLVARNLKGTHKPPPPDWQPDCGDEADDDDDDEEDPFADIFESNLVDEEDPFADIFESSLDDDDAGVRELKDAMEYLRRVLTATRARDAATSHADAGHNANDDKSVQGKDRVVDEEDDFLLIDVGDGDDEEIQEMRETCVDLLNELDYITFPPVDARDSRRDGEVEVMHLDDNDSAVNGSGAASSSARVRSNKRRREVAQACGDLFKKVSRRLHRLKNGS</sequence>
<reference evidence="2 3" key="1">
    <citation type="journal article" date="2015" name="Genome Announc.">
        <title>Genome sequence and annotation of Trichoderma parareesei, the ancestor of the cellulase producer Trichoderma reesei.</title>
        <authorList>
            <person name="Yang D."/>
            <person name="Pomraning K."/>
            <person name="Kopchinskiy A."/>
            <person name="Karimi Aghcheh R."/>
            <person name="Atanasova L."/>
            <person name="Chenthamara K."/>
            <person name="Baker S.E."/>
            <person name="Zhang R."/>
            <person name="Shen Q."/>
            <person name="Freitag M."/>
            <person name="Kubicek C.P."/>
            <person name="Druzhinina I.S."/>
        </authorList>
    </citation>
    <scope>NUCLEOTIDE SEQUENCE [LARGE SCALE GENOMIC DNA]</scope>
    <source>
        <strain evidence="2 3">CBS 125925</strain>
    </source>
</reference>
<gene>
    <name evidence="2" type="ORF">A9Z42_0010120</name>
</gene>
<feature type="compositionally biased region" description="Low complexity" evidence="1">
    <location>
        <begin position="248"/>
        <end position="262"/>
    </location>
</feature>
<evidence type="ECO:0000313" key="3">
    <source>
        <dbReference type="Proteomes" id="UP000219286"/>
    </source>
</evidence>
<feature type="region of interest" description="Disordered" evidence="1">
    <location>
        <begin position="21"/>
        <end position="112"/>
    </location>
</feature>
<protein>
    <submittedName>
        <fullName evidence="2">Uncharacterized protein</fullName>
    </submittedName>
</protein>
<feature type="compositionally biased region" description="Basic and acidic residues" evidence="1">
    <location>
        <begin position="59"/>
        <end position="70"/>
    </location>
</feature>
<feature type="region of interest" description="Disordered" evidence="1">
    <location>
        <begin position="162"/>
        <end position="182"/>
    </location>
</feature>
<proteinExistence type="predicted"/>
<dbReference type="EMBL" id="LFMI01000142">
    <property type="protein sequence ID" value="OTA00743.1"/>
    <property type="molecule type" value="Genomic_DNA"/>
</dbReference>
<feature type="compositionally biased region" description="Acidic residues" evidence="1">
    <location>
        <begin position="95"/>
        <end position="110"/>
    </location>
</feature>
<feature type="compositionally biased region" description="Basic and acidic residues" evidence="1">
    <location>
        <begin position="173"/>
        <end position="182"/>
    </location>
</feature>
<keyword evidence="3" id="KW-1185">Reference proteome</keyword>
<feature type="region of interest" description="Disordered" evidence="1">
    <location>
        <begin position="244"/>
        <end position="268"/>
    </location>
</feature>
<feature type="compositionally biased region" description="Polar residues" evidence="1">
    <location>
        <begin position="33"/>
        <end position="49"/>
    </location>
</feature>
<dbReference type="AlphaFoldDB" id="A0A2H2YXJ3"/>
<evidence type="ECO:0000313" key="2">
    <source>
        <dbReference type="EMBL" id="OTA00743.1"/>
    </source>
</evidence>
<accession>A0A2H2YXJ3</accession>
<name>A0A2H2YXJ3_TRIPA</name>
<comment type="caution">
    <text evidence="2">The sequence shown here is derived from an EMBL/GenBank/DDBJ whole genome shotgun (WGS) entry which is preliminary data.</text>
</comment>
<dbReference type="Proteomes" id="UP000219286">
    <property type="component" value="Unassembled WGS sequence"/>
</dbReference>
<evidence type="ECO:0000256" key="1">
    <source>
        <dbReference type="SAM" id="MobiDB-lite"/>
    </source>
</evidence>